<dbReference type="PANTHER" id="PTHR11863">
    <property type="entry name" value="STEROL DESATURASE"/>
    <property type="match status" value="1"/>
</dbReference>
<evidence type="ECO:0000259" key="6">
    <source>
        <dbReference type="Pfam" id="PF04116"/>
    </source>
</evidence>
<dbReference type="GO" id="GO:0016020">
    <property type="term" value="C:membrane"/>
    <property type="evidence" value="ECO:0007669"/>
    <property type="project" value="UniProtKB-SubCell"/>
</dbReference>
<dbReference type="GO" id="GO:0008610">
    <property type="term" value="P:lipid biosynthetic process"/>
    <property type="evidence" value="ECO:0007669"/>
    <property type="project" value="InterPro"/>
</dbReference>
<feature type="transmembrane region" description="Helical" evidence="5">
    <location>
        <begin position="63"/>
        <end position="83"/>
    </location>
</feature>
<evidence type="ECO:0000256" key="4">
    <source>
        <dbReference type="ARBA" id="ARBA00023136"/>
    </source>
</evidence>
<protein>
    <recommendedName>
        <fullName evidence="6">Fatty acid hydroxylase domain-containing protein</fullName>
    </recommendedName>
</protein>
<evidence type="ECO:0000256" key="3">
    <source>
        <dbReference type="ARBA" id="ARBA00022989"/>
    </source>
</evidence>
<evidence type="ECO:0000256" key="2">
    <source>
        <dbReference type="ARBA" id="ARBA00022692"/>
    </source>
</evidence>
<dbReference type="HOGENOM" id="CLU_043293_1_1_1"/>
<keyword evidence="8" id="KW-1185">Reference proteome</keyword>
<accession>A0A0C9WCC0</accession>
<feature type="transmembrane region" description="Helical" evidence="5">
    <location>
        <begin position="174"/>
        <end position="198"/>
    </location>
</feature>
<dbReference type="EMBL" id="KN839858">
    <property type="protein sequence ID" value="KIJ61981.1"/>
    <property type="molecule type" value="Genomic_DNA"/>
</dbReference>
<evidence type="ECO:0000256" key="1">
    <source>
        <dbReference type="ARBA" id="ARBA00004370"/>
    </source>
</evidence>
<name>A0A0C9WCC0_9AGAM</name>
<dbReference type="Proteomes" id="UP000053820">
    <property type="component" value="Unassembled WGS sequence"/>
</dbReference>
<comment type="subcellular location">
    <subcellularLocation>
        <location evidence="1">Membrane</location>
    </subcellularLocation>
</comment>
<evidence type="ECO:0000313" key="8">
    <source>
        <dbReference type="Proteomes" id="UP000053820"/>
    </source>
</evidence>
<evidence type="ECO:0000313" key="7">
    <source>
        <dbReference type="EMBL" id="KIJ61981.1"/>
    </source>
</evidence>
<dbReference type="AlphaFoldDB" id="A0A0C9WCC0"/>
<sequence>MFEMFHDFFGGLPPVAMNSTCPAFVDGENICLPPLKVPFYFAMRQNLLDGIPDTILALAAPVITYWVMSIFFHCLDISGWHWLEKYRIHESAEIKSRNRATRSDVIWAVVLQHILQTGLGYYWLSEPPHISVSRCMVEMEAVGKTLVRLVRWAAGPEAGEYFLELRGAEMTHWLYWWGIPAAQVLFSLFIVDTWQYFLHRFMHSNKFLYKQFHSVHHRLYVPYAFGALYNHPLEGFVLDSFGAVLAETIANLSVRQTMFLFAFSTCKTVDDHCGYSLPFDPLQMISGNNADYHDIHHQTIGIKANFSQPFFIHWDTILGTRLTRKDIEERRLERKVKTT</sequence>
<dbReference type="GO" id="GO:0005506">
    <property type="term" value="F:iron ion binding"/>
    <property type="evidence" value="ECO:0007669"/>
    <property type="project" value="InterPro"/>
</dbReference>
<gene>
    <name evidence="7" type="ORF">HYDPIDRAFT_115123</name>
</gene>
<dbReference type="Pfam" id="PF04116">
    <property type="entry name" value="FA_hydroxylase"/>
    <property type="match status" value="1"/>
</dbReference>
<organism evidence="7 8">
    <name type="scientific">Hydnomerulius pinastri MD-312</name>
    <dbReference type="NCBI Taxonomy" id="994086"/>
    <lineage>
        <taxon>Eukaryota</taxon>
        <taxon>Fungi</taxon>
        <taxon>Dikarya</taxon>
        <taxon>Basidiomycota</taxon>
        <taxon>Agaricomycotina</taxon>
        <taxon>Agaricomycetes</taxon>
        <taxon>Agaricomycetidae</taxon>
        <taxon>Boletales</taxon>
        <taxon>Boletales incertae sedis</taxon>
        <taxon>Leucogyrophana</taxon>
    </lineage>
</organism>
<dbReference type="InterPro" id="IPR050307">
    <property type="entry name" value="Sterol_Desaturase_Related"/>
</dbReference>
<dbReference type="InterPro" id="IPR006694">
    <property type="entry name" value="Fatty_acid_hydroxylase"/>
</dbReference>
<dbReference type="GO" id="GO:0016491">
    <property type="term" value="F:oxidoreductase activity"/>
    <property type="evidence" value="ECO:0007669"/>
    <property type="project" value="InterPro"/>
</dbReference>
<feature type="transmembrane region" description="Helical" evidence="5">
    <location>
        <begin position="104"/>
        <end position="124"/>
    </location>
</feature>
<evidence type="ECO:0000256" key="5">
    <source>
        <dbReference type="SAM" id="Phobius"/>
    </source>
</evidence>
<feature type="domain" description="Fatty acid hydroxylase" evidence="6">
    <location>
        <begin position="185"/>
        <end position="320"/>
    </location>
</feature>
<keyword evidence="2 5" id="KW-0812">Transmembrane</keyword>
<reference evidence="7 8" key="1">
    <citation type="submission" date="2014-04" db="EMBL/GenBank/DDBJ databases">
        <title>Evolutionary Origins and Diversification of the Mycorrhizal Mutualists.</title>
        <authorList>
            <consortium name="DOE Joint Genome Institute"/>
            <consortium name="Mycorrhizal Genomics Consortium"/>
            <person name="Kohler A."/>
            <person name="Kuo A."/>
            <person name="Nagy L.G."/>
            <person name="Floudas D."/>
            <person name="Copeland A."/>
            <person name="Barry K.W."/>
            <person name="Cichocki N."/>
            <person name="Veneault-Fourrey C."/>
            <person name="LaButti K."/>
            <person name="Lindquist E.A."/>
            <person name="Lipzen A."/>
            <person name="Lundell T."/>
            <person name="Morin E."/>
            <person name="Murat C."/>
            <person name="Riley R."/>
            <person name="Ohm R."/>
            <person name="Sun H."/>
            <person name="Tunlid A."/>
            <person name="Henrissat B."/>
            <person name="Grigoriev I.V."/>
            <person name="Hibbett D.S."/>
            <person name="Martin F."/>
        </authorList>
    </citation>
    <scope>NUCLEOTIDE SEQUENCE [LARGE SCALE GENOMIC DNA]</scope>
    <source>
        <strain evidence="7 8">MD-312</strain>
    </source>
</reference>
<proteinExistence type="predicted"/>
<keyword evidence="3 5" id="KW-1133">Transmembrane helix</keyword>
<dbReference type="OrthoDB" id="408954at2759"/>
<keyword evidence="4 5" id="KW-0472">Membrane</keyword>